<gene>
    <name evidence="2" type="ORF">BT96DRAFT_1025041</name>
</gene>
<feature type="transmembrane region" description="Helical" evidence="1">
    <location>
        <begin position="45"/>
        <end position="65"/>
    </location>
</feature>
<feature type="transmembrane region" description="Helical" evidence="1">
    <location>
        <begin position="85"/>
        <end position="104"/>
    </location>
</feature>
<reference evidence="2" key="1">
    <citation type="journal article" date="2019" name="Environ. Microbiol.">
        <title>Fungal ecological strategies reflected in gene transcription - a case study of two litter decomposers.</title>
        <authorList>
            <person name="Barbi F."/>
            <person name="Kohler A."/>
            <person name="Barry K."/>
            <person name="Baskaran P."/>
            <person name="Daum C."/>
            <person name="Fauchery L."/>
            <person name="Ihrmark K."/>
            <person name="Kuo A."/>
            <person name="LaButti K."/>
            <person name="Lipzen A."/>
            <person name="Morin E."/>
            <person name="Grigoriev I.V."/>
            <person name="Henrissat B."/>
            <person name="Lindahl B."/>
            <person name="Martin F."/>
        </authorList>
    </citation>
    <scope>NUCLEOTIDE SEQUENCE</scope>
    <source>
        <strain evidence="2">JB14</strain>
    </source>
</reference>
<protein>
    <submittedName>
        <fullName evidence="2">Uncharacterized protein</fullName>
    </submittedName>
</protein>
<feature type="transmembrane region" description="Helical" evidence="1">
    <location>
        <begin position="167"/>
        <end position="187"/>
    </location>
</feature>
<keyword evidence="1" id="KW-0812">Transmembrane</keyword>
<keyword evidence="1" id="KW-1133">Transmembrane helix</keyword>
<dbReference type="OrthoDB" id="2744793at2759"/>
<name>A0A6A4GUN8_9AGAR</name>
<sequence length="307" mass="33688">MAADLKAIVPVILAEWFGNCIFLIADAAIVWRAWALWAENRLIKWALLIILLTDIGGINIADAVADTKVVINASNRAHDAVTFDSLSPALNLMVNIVATLLIAYRAWTYHQSTHAILHNKKTQVGAILLLMVESGAVFGVVQVIYIIFHALDIHAAEFSPVSIANTFINGLYTYIAALNPVALVILIQTGKTYEQNSHLEDEPSQGINSVPNAFIFILSMSTAGTQAKVLAIVYDPVLEIPPTMTILDMINVRVEMTLHPIIPPEAMSSMSAKNGGMSNQTATFTLYVTLSRENDPYKYRRQQAVNE</sequence>
<accession>A0A6A4GUN8</accession>
<keyword evidence="1" id="KW-0472">Membrane</keyword>
<dbReference type="AlphaFoldDB" id="A0A6A4GUN8"/>
<keyword evidence="3" id="KW-1185">Reference proteome</keyword>
<evidence type="ECO:0000313" key="2">
    <source>
        <dbReference type="EMBL" id="KAE9389461.1"/>
    </source>
</evidence>
<evidence type="ECO:0000313" key="3">
    <source>
        <dbReference type="Proteomes" id="UP000799118"/>
    </source>
</evidence>
<proteinExistence type="predicted"/>
<feature type="transmembrane region" description="Helical" evidence="1">
    <location>
        <begin position="16"/>
        <end position="38"/>
    </location>
</feature>
<dbReference type="Proteomes" id="UP000799118">
    <property type="component" value="Unassembled WGS sequence"/>
</dbReference>
<evidence type="ECO:0000256" key="1">
    <source>
        <dbReference type="SAM" id="Phobius"/>
    </source>
</evidence>
<organism evidence="2 3">
    <name type="scientific">Gymnopus androsaceus JB14</name>
    <dbReference type="NCBI Taxonomy" id="1447944"/>
    <lineage>
        <taxon>Eukaryota</taxon>
        <taxon>Fungi</taxon>
        <taxon>Dikarya</taxon>
        <taxon>Basidiomycota</taxon>
        <taxon>Agaricomycotina</taxon>
        <taxon>Agaricomycetes</taxon>
        <taxon>Agaricomycetidae</taxon>
        <taxon>Agaricales</taxon>
        <taxon>Marasmiineae</taxon>
        <taxon>Omphalotaceae</taxon>
        <taxon>Gymnopus</taxon>
    </lineage>
</organism>
<dbReference type="EMBL" id="ML769696">
    <property type="protein sequence ID" value="KAE9389461.1"/>
    <property type="molecule type" value="Genomic_DNA"/>
</dbReference>
<feature type="transmembrane region" description="Helical" evidence="1">
    <location>
        <begin position="124"/>
        <end position="147"/>
    </location>
</feature>